<dbReference type="Pfam" id="PF21039">
    <property type="entry name" value="CEP104_ZnF"/>
    <property type="match status" value="1"/>
</dbReference>
<feature type="region of interest" description="Disordered" evidence="1">
    <location>
        <begin position="105"/>
        <end position="153"/>
    </location>
</feature>
<proteinExistence type="predicted"/>
<dbReference type="Pfam" id="PF21040">
    <property type="entry name" value="CEP104-like_TOG"/>
    <property type="match status" value="1"/>
</dbReference>
<dbReference type="AlphaFoldDB" id="A0A914XAP4"/>
<evidence type="ECO:0000259" key="2">
    <source>
        <dbReference type="PROSITE" id="PS50151"/>
    </source>
</evidence>
<dbReference type="InterPro" id="IPR011989">
    <property type="entry name" value="ARM-like"/>
</dbReference>
<feature type="compositionally biased region" description="Basic residues" evidence="1">
    <location>
        <begin position="113"/>
        <end position="124"/>
    </location>
</feature>
<organism evidence="3 4">
    <name type="scientific">Plectus sambesii</name>
    <dbReference type="NCBI Taxonomy" id="2011161"/>
    <lineage>
        <taxon>Eukaryota</taxon>
        <taxon>Metazoa</taxon>
        <taxon>Ecdysozoa</taxon>
        <taxon>Nematoda</taxon>
        <taxon>Chromadorea</taxon>
        <taxon>Plectida</taxon>
        <taxon>Plectina</taxon>
        <taxon>Plectoidea</taxon>
        <taxon>Plectidae</taxon>
        <taxon>Plectus</taxon>
    </lineage>
</organism>
<dbReference type="WBParaSite" id="PSAMB.scaffold676size44055.g8069.t1">
    <property type="protein sequence ID" value="PSAMB.scaffold676size44055.g8069.t1"/>
    <property type="gene ID" value="PSAMB.scaffold676size44055.g8069"/>
</dbReference>
<dbReference type="PROSITE" id="PS50151">
    <property type="entry name" value="UVR"/>
    <property type="match status" value="1"/>
</dbReference>
<dbReference type="InterPro" id="IPR052607">
    <property type="entry name" value="CEP104-like"/>
</dbReference>
<accession>A0A914XAP4</accession>
<dbReference type="GO" id="GO:0005929">
    <property type="term" value="C:cilium"/>
    <property type="evidence" value="ECO:0007669"/>
    <property type="project" value="TreeGrafter"/>
</dbReference>
<dbReference type="InterPro" id="IPR001943">
    <property type="entry name" value="UVR_dom"/>
</dbReference>
<reference evidence="4" key="1">
    <citation type="submission" date="2022-11" db="UniProtKB">
        <authorList>
            <consortium name="WormBaseParasite"/>
        </authorList>
    </citation>
    <scope>IDENTIFICATION</scope>
</reference>
<dbReference type="Gene3D" id="1.25.10.10">
    <property type="entry name" value="Leucine-rich Repeat Variant"/>
    <property type="match status" value="1"/>
</dbReference>
<evidence type="ECO:0000313" key="3">
    <source>
        <dbReference type="Proteomes" id="UP000887566"/>
    </source>
</evidence>
<dbReference type="PANTHER" id="PTHR13371">
    <property type="entry name" value="GLYCINE-, GLUTAMATE-, THIENYLCYCLOHEXYLPIPERIDINE-BINDING PROTEIN"/>
    <property type="match status" value="1"/>
</dbReference>
<feature type="region of interest" description="Disordered" evidence="1">
    <location>
        <begin position="581"/>
        <end position="682"/>
    </location>
</feature>
<keyword evidence="3" id="KW-1185">Reference proteome</keyword>
<dbReference type="InterPro" id="IPR048738">
    <property type="entry name" value="CEP104_Znf"/>
</dbReference>
<sequence length="832" mass="94146">MHLFVTQNIELQVGGAETVQRGSWTSAKFEKLGYVKFQDNKSEHARELKSIYVDTNGWFLRLVLGENYPNQEQNPCNQVGIVSVTLLGYYLPSEADPDIPVKLVSKRSDSASRSRRSSSAKRKSSATSKSSKSSRDTDTPVLRLPSGDGDRSYAEEMRQIVKTIEKKKKTAVQDENFGYAKKAKYAKHRLEKAIDDLDGLEQSKREAIEDEDFDRAQELKEEMKALRASVYSDIKLQQLLNDDEISVLGGASATERPPTTVDYKGERTTGLITESRNRFQEREDTVIPAVRRKSDGNIGLDERPPKTAYSTVDDPLDEAELLAQLHPSDRRYASSAINVFGFQIVKNAYSKNWEQRRDGLLAIKQKLNSDADKGDATNWLQAAQPIIEKGLRDKVFAVYSTALDVLNFVVLSYIPKHKLQKSMGSSMANRTASILVSRTGDTINDKRFPSSTFDAVTNIVKKADQPVSKAYVNKFIKPFEAAGSIRVDQGQAEIVYRIVTGVGAPNREFGLDEKNVCEFAVSCLMHTDVEVRNTGKKLIIYMYKKGDKGVVRSHLPPYSSNVVHKNPLFRTLYDELDKIDGSGLNDSQRRSSSSTRNTASRQSRRNEVELLRAENRQMRNTLSRSASEMTMSVAASGARNRRGSVSERPRSAKPSEQRSRRGSISERPRSAKPSEQNKRRNSMTDELDRMCMFCGQVSDKFTPEGLDKHYLRFCVMLKKCDQCNEMVEIAKLKHHYLEECRISNEFKQCPRCKEPILNKDYANHVKNKRCLIGKPEKIAGRCVLCHEDVYPNTDDGWRKHLTDQCRGNKRQSTSTRPVSRYTADNQIVIFRG</sequence>
<dbReference type="InterPro" id="IPR016024">
    <property type="entry name" value="ARM-type_fold"/>
</dbReference>
<evidence type="ECO:0000313" key="4">
    <source>
        <dbReference type="WBParaSite" id="PSAMB.scaffold676size44055.g8069.t1"/>
    </source>
</evidence>
<name>A0A914XAP4_9BILA</name>
<feature type="compositionally biased region" description="Low complexity" evidence="1">
    <location>
        <begin position="590"/>
        <end position="601"/>
    </location>
</feature>
<dbReference type="InterPro" id="IPR048739">
    <property type="entry name" value="CEP104_N"/>
</dbReference>
<dbReference type="SUPFAM" id="SSF48371">
    <property type="entry name" value="ARM repeat"/>
    <property type="match status" value="1"/>
</dbReference>
<feature type="compositionally biased region" description="Basic and acidic residues" evidence="1">
    <location>
        <begin position="644"/>
        <end position="669"/>
    </location>
</feature>
<protein>
    <submittedName>
        <fullName evidence="4">UVR domain-containing protein</fullName>
    </submittedName>
</protein>
<evidence type="ECO:0000256" key="1">
    <source>
        <dbReference type="SAM" id="MobiDB-lite"/>
    </source>
</evidence>
<dbReference type="PANTHER" id="PTHR13371:SF0">
    <property type="entry name" value="CENTROSOMAL PROTEIN OF 104 KDA"/>
    <property type="match status" value="1"/>
</dbReference>
<feature type="compositionally biased region" description="Polar residues" evidence="1">
    <location>
        <begin position="618"/>
        <end position="630"/>
    </location>
</feature>
<dbReference type="Pfam" id="PF21038">
    <property type="entry name" value="CEP104_N"/>
    <property type="match status" value="1"/>
</dbReference>
<feature type="compositionally biased region" description="Basic and acidic residues" evidence="1">
    <location>
        <begin position="604"/>
        <end position="617"/>
    </location>
</feature>
<dbReference type="Proteomes" id="UP000887566">
    <property type="component" value="Unplaced"/>
</dbReference>
<feature type="domain" description="UVR" evidence="2">
    <location>
        <begin position="194"/>
        <end position="229"/>
    </location>
</feature>